<dbReference type="GO" id="GO:0005634">
    <property type="term" value="C:nucleus"/>
    <property type="evidence" value="ECO:0000318"/>
    <property type="project" value="GO_Central"/>
</dbReference>
<dbReference type="AlphaFoldDB" id="A0A1U7YW31"/>
<proteinExistence type="inferred from homology"/>
<feature type="compositionally biased region" description="Low complexity" evidence="2">
    <location>
        <begin position="242"/>
        <end position="264"/>
    </location>
</feature>
<dbReference type="RefSeq" id="XP_010243592.1">
    <property type="nucleotide sequence ID" value="XM_010245290.2"/>
</dbReference>
<dbReference type="Proteomes" id="UP000189703">
    <property type="component" value="Unplaced"/>
</dbReference>
<dbReference type="InterPro" id="IPR015267">
    <property type="entry name" value="PPP4R2"/>
</dbReference>
<evidence type="ECO:0000256" key="2">
    <source>
        <dbReference type="SAM" id="MobiDB-lite"/>
    </source>
</evidence>
<protein>
    <submittedName>
        <fullName evidence="4 5">Serine/threonine-protein phosphatase 4 regulatory subunit 2 isoform X1</fullName>
    </submittedName>
</protein>
<evidence type="ECO:0000256" key="1">
    <source>
        <dbReference type="ARBA" id="ARBA00009207"/>
    </source>
</evidence>
<dbReference type="GO" id="GO:0030289">
    <property type="term" value="C:protein phosphatase 4 complex"/>
    <property type="evidence" value="ECO:0000318"/>
    <property type="project" value="GO_Central"/>
</dbReference>
<feature type="compositionally biased region" description="Polar residues" evidence="2">
    <location>
        <begin position="196"/>
        <end position="206"/>
    </location>
</feature>
<gene>
    <name evidence="4 5" type="primary">LOC104587609</name>
</gene>
<feature type="compositionally biased region" description="Acidic residues" evidence="2">
    <location>
        <begin position="212"/>
        <end position="225"/>
    </location>
</feature>
<dbReference type="PANTHER" id="PTHR16487">
    <property type="entry name" value="PPP4R2-RELATED PROTEIN"/>
    <property type="match status" value="1"/>
</dbReference>
<sequence length="272" mass="30127">MEMTSSENSQASSFSSNAVDQHQENLDQQILNHGDAERKHEISVEEVRSILEVIAATGKFWHDWDVLKNLLSFQLKQLFEFLVSIFKLMIKVLAEYPEAEMSTDQQNSSLGETYIELVKRLDEALLSFVEGPPFTLQRLCEILLAARSIYPNLSKLALALEKNLLVTSTLSISTDPYPSTITQKSEEPEGGIEGSQPHSNQIQNGVQVMVGSEDEEMAEAEEADEDNKNTDVEPAEEMIQGTSENSSEPNTESEPTSESSMPPSGHLDSTSS</sequence>
<dbReference type="GO" id="GO:0019888">
    <property type="term" value="F:protein phosphatase regulator activity"/>
    <property type="evidence" value="ECO:0000318"/>
    <property type="project" value="GO_Central"/>
</dbReference>
<dbReference type="GeneID" id="104587609"/>
<dbReference type="eggNOG" id="KOG3175">
    <property type="taxonomic scope" value="Eukaryota"/>
</dbReference>
<accession>A0A1U7YW31</accession>
<dbReference type="PANTHER" id="PTHR16487:SF0">
    <property type="entry name" value="PROTEIN PHOSPHATASE 4 REGULATORY SUBUNIT 2-RELATED"/>
    <property type="match status" value="1"/>
</dbReference>
<dbReference type="STRING" id="4432.A0A1U7YW31"/>
<dbReference type="Pfam" id="PF09184">
    <property type="entry name" value="PPP4R2"/>
    <property type="match status" value="1"/>
</dbReference>
<dbReference type="GO" id="GO:0005737">
    <property type="term" value="C:cytoplasm"/>
    <property type="evidence" value="ECO:0000318"/>
    <property type="project" value="GO_Central"/>
</dbReference>
<name>A0A1U7YW31_NELNU</name>
<dbReference type="RefSeq" id="XP_010243593.1">
    <property type="nucleotide sequence ID" value="XM_010245291.2"/>
</dbReference>
<organism evidence="3 4">
    <name type="scientific">Nelumbo nucifera</name>
    <name type="common">Sacred lotus</name>
    <dbReference type="NCBI Taxonomy" id="4432"/>
    <lineage>
        <taxon>Eukaryota</taxon>
        <taxon>Viridiplantae</taxon>
        <taxon>Streptophyta</taxon>
        <taxon>Embryophyta</taxon>
        <taxon>Tracheophyta</taxon>
        <taxon>Spermatophyta</taxon>
        <taxon>Magnoliopsida</taxon>
        <taxon>Proteales</taxon>
        <taxon>Nelumbonaceae</taxon>
        <taxon>Nelumbo</taxon>
    </lineage>
</organism>
<feature type="region of interest" description="Disordered" evidence="2">
    <location>
        <begin position="175"/>
        <end position="272"/>
    </location>
</feature>
<comment type="similarity">
    <text evidence="1">Belongs to the PPP4R2 family.</text>
</comment>
<dbReference type="OrthoDB" id="341898at2759"/>
<dbReference type="KEGG" id="nnu:104587609"/>
<reference evidence="4 5" key="1">
    <citation type="submission" date="2025-04" db="UniProtKB">
        <authorList>
            <consortium name="RefSeq"/>
        </authorList>
    </citation>
    <scope>IDENTIFICATION</scope>
</reference>
<evidence type="ECO:0000313" key="3">
    <source>
        <dbReference type="Proteomes" id="UP000189703"/>
    </source>
</evidence>
<dbReference type="OMA" id="EDMTIDM"/>
<evidence type="ECO:0000313" key="4">
    <source>
        <dbReference type="RefSeq" id="XP_010243592.1"/>
    </source>
</evidence>
<evidence type="ECO:0000313" key="5">
    <source>
        <dbReference type="RefSeq" id="XP_010243593.1"/>
    </source>
</evidence>
<keyword evidence="3" id="KW-1185">Reference proteome</keyword>